<keyword evidence="5" id="KW-1185">Reference proteome</keyword>
<dbReference type="EMBL" id="EAAA01001380">
    <property type="status" value="NOT_ANNOTATED_CDS"/>
    <property type="molecule type" value="Genomic_DNA"/>
</dbReference>
<evidence type="ECO:0000313" key="5">
    <source>
        <dbReference type="Proteomes" id="UP000008144"/>
    </source>
</evidence>
<dbReference type="PRINTS" id="PR00305">
    <property type="entry name" value="1433ZETA"/>
</dbReference>
<dbReference type="AlphaFoldDB" id="F6S1Q4"/>
<evidence type="ECO:0000256" key="1">
    <source>
        <dbReference type="ARBA" id="ARBA00006141"/>
    </source>
</evidence>
<dbReference type="GO" id="GO:0005737">
    <property type="term" value="C:cytoplasm"/>
    <property type="evidence" value="ECO:0000318"/>
    <property type="project" value="GO_Central"/>
</dbReference>
<dbReference type="Proteomes" id="UP000008144">
    <property type="component" value="Chromosome 2"/>
</dbReference>
<dbReference type="SUPFAM" id="SSF48445">
    <property type="entry name" value="14-3-3 protein"/>
    <property type="match status" value="1"/>
</dbReference>
<dbReference type="Ensembl" id="ENSCINT00000022333.2">
    <property type="protein sequence ID" value="ENSCINP00000022087.2"/>
    <property type="gene ID" value="ENSCING00000007431.3"/>
</dbReference>
<dbReference type="OMA" id="ELPECHP"/>
<reference evidence="5" key="1">
    <citation type="journal article" date="2002" name="Science">
        <title>The draft genome of Ciona intestinalis: insights into chordate and vertebrate origins.</title>
        <authorList>
            <person name="Dehal P."/>
            <person name="Satou Y."/>
            <person name="Campbell R.K."/>
            <person name="Chapman J."/>
            <person name="Degnan B."/>
            <person name="De Tomaso A."/>
            <person name="Davidson B."/>
            <person name="Di Gregorio A."/>
            <person name="Gelpke M."/>
            <person name="Goodstein D.M."/>
            <person name="Harafuji N."/>
            <person name="Hastings K.E."/>
            <person name="Ho I."/>
            <person name="Hotta K."/>
            <person name="Huang W."/>
            <person name="Kawashima T."/>
            <person name="Lemaire P."/>
            <person name="Martinez D."/>
            <person name="Meinertzhagen I.A."/>
            <person name="Necula S."/>
            <person name="Nonaka M."/>
            <person name="Putnam N."/>
            <person name="Rash S."/>
            <person name="Saiga H."/>
            <person name="Satake M."/>
            <person name="Terry A."/>
            <person name="Yamada L."/>
            <person name="Wang H.G."/>
            <person name="Awazu S."/>
            <person name="Azumi K."/>
            <person name="Boore J."/>
            <person name="Branno M."/>
            <person name="Chin-Bow S."/>
            <person name="DeSantis R."/>
            <person name="Doyle S."/>
            <person name="Francino P."/>
            <person name="Keys D.N."/>
            <person name="Haga S."/>
            <person name="Hayashi H."/>
            <person name="Hino K."/>
            <person name="Imai K.S."/>
            <person name="Inaba K."/>
            <person name="Kano S."/>
            <person name="Kobayashi K."/>
            <person name="Kobayashi M."/>
            <person name="Lee B.I."/>
            <person name="Makabe K.W."/>
            <person name="Manohar C."/>
            <person name="Matassi G."/>
            <person name="Medina M."/>
            <person name="Mochizuki Y."/>
            <person name="Mount S."/>
            <person name="Morishita T."/>
            <person name="Miura S."/>
            <person name="Nakayama A."/>
            <person name="Nishizaka S."/>
            <person name="Nomoto H."/>
            <person name="Ohta F."/>
            <person name="Oishi K."/>
            <person name="Rigoutsos I."/>
            <person name="Sano M."/>
            <person name="Sasaki A."/>
            <person name="Sasakura Y."/>
            <person name="Shoguchi E."/>
            <person name="Shin-i T."/>
            <person name="Spagnuolo A."/>
            <person name="Stainier D."/>
            <person name="Suzuki M.M."/>
            <person name="Tassy O."/>
            <person name="Takatori N."/>
            <person name="Tokuoka M."/>
            <person name="Yagi K."/>
            <person name="Yoshizaki F."/>
            <person name="Wada S."/>
            <person name="Zhang C."/>
            <person name="Hyatt P.D."/>
            <person name="Larimer F."/>
            <person name="Detter C."/>
            <person name="Doggett N."/>
            <person name="Glavina T."/>
            <person name="Hawkins T."/>
            <person name="Richardson P."/>
            <person name="Lucas S."/>
            <person name="Kohara Y."/>
            <person name="Levine M."/>
            <person name="Satoh N."/>
            <person name="Rokhsar D.S."/>
        </authorList>
    </citation>
    <scope>NUCLEOTIDE SEQUENCE [LARGE SCALE GENOMIC DNA]</scope>
</reference>
<proteinExistence type="inferred from homology"/>
<reference evidence="4" key="2">
    <citation type="journal article" date="2008" name="Genome Biol.">
        <title>Improved genome assembly and evidence-based global gene model set for the chordate Ciona intestinalis: new insight into intron and operon populations.</title>
        <authorList>
            <person name="Satou Y."/>
            <person name="Mineta K."/>
            <person name="Ogasawara M."/>
            <person name="Sasakura Y."/>
            <person name="Shoguchi E."/>
            <person name="Ueno K."/>
            <person name="Yamada L."/>
            <person name="Matsumoto J."/>
            <person name="Wasserscheid J."/>
            <person name="Dewar K."/>
            <person name="Wiley G.B."/>
            <person name="Macmil S.L."/>
            <person name="Roe B.A."/>
            <person name="Zeller R.W."/>
            <person name="Hastings K.E."/>
            <person name="Lemaire P."/>
            <person name="Lindquist E."/>
            <person name="Endo T."/>
            <person name="Hotta K."/>
            <person name="Inaba K."/>
        </authorList>
    </citation>
    <scope>NUCLEOTIDE SEQUENCE [LARGE SCALE GENOMIC DNA]</scope>
    <source>
        <strain evidence="4">wild type</strain>
    </source>
</reference>
<accession>F6S1Q4</accession>
<organism evidence="4 5">
    <name type="scientific">Ciona intestinalis</name>
    <name type="common">Transparent sea squirt</name>
    <name type="synonym">Ascidia intestinalis</name>
    <dbReference type="NCBI Taxonomy" id="7719"/>
    <lineage>
        <taxon>Eukaryota</taxon>
        <taxon>Metazoa</taxon>
        <taxon>Chordata</taxon>
        <taxon>Tunicata</taxon>
        <taxon>Ascidiacea</taxon>
        <taxon>Phlebobranchia</taxon>
        <taxon>Cionidae</taxon>
        <taxon>Ciona</taxon>
    </lineage>
</organism>
<comment type="similarity">
    <text evidence="1">Belongs to the 14-3-3 family.</text>
</comment>
<dbReference type="RefSeq" id="XP_026696725.1">
    <property type="nucleotide sequence ID" value="XM_026840924.1"/>
</dbReference>
<feature type="domain" description="14-3-3" evidence="3">
    <location>
        <begin position="19"/>
        <end position="259"/>
    </location>
</feature>
<feature type="site" description="Interaction with phosphoserine on interacting protein" evidence="2">
    <location>
        <position position="72"/>
    </location>
</feature>
<name>F6S1Q4_CIOIN</name>
<accession>A0A1W3JLZ1</accession>
<dbReference type="PANTHER" id="PTHR18860">
    <property type="entry name" value="14-3-3 PROTEIN"/>
    <property type="match status" value="1"/>
</dbReference>
<dbReference type="OrthoDB" id="10260625at2759"/>
<dbReference type="GeneID" id="104265378"/>
<dbReference type="CDD" id="cd08774">
    <property type="entry name" value="14-3-3"/>
    <property type="match status" value="1"/>
</dbReference>
<dbReference type="Pfam" id="PF00244">
    <property type="entry name" value="14-3-3"/>
    <property type="match status" value="1"/>
</dbReference>
<dbReference type="GeneTree" id="ENSGT01140000282547"/>
<dbReference type="InterPro" id="IPR000308">
    <property type="entry name" value="14-3-3"/>
</dbReference>
<dbReference type="InterPro" id="IPR036815">
    <property type="entry name" value="14-3-3_dom_sf"/>
</dbReference>
<feature type="site" description="Interaction with phosphoserine on interacting protein" evidence="2">
    <location>
        <position position="143"/>
    </location>
</feature>
<evidence type="ECO:0000256" key="2">
    <source>
        <dbReference type="PIRSR" id="PIRSR000868-1"/>
    </source>
</evidence>
<gene>
    <name evidence="4" type="primary">LOC104265378</name>
</gene>
<dbReference type="HOGENOM" id="CLU_058290_1_0_1"/>
<dbReference type="GO" id="GO:0007165">
    <property type="term" value="P:signal transduction"/>
    <property type="evidence" value="ECO:0000318"/>
    <property type="project" value="GO_Central"/>
</dbReference>
<sequence length="263" mass="29665">MEQTDNAEVAPEVPVDAERAELVEKAKMSEQAERYDDMVESMKKVAQKDTKLQAEERNLLSVAFKNVVGARRSSWRVIATIVGKETEERKVQLNTAYLSKITSEIEAICKDVVELIDTSLLSRDDLEVDSKTFYMKMKGDYFRYVAEVLKDEKKTAFGEKANASYSEAYDLCKSEMPASHPIRLGLALNYSVFYYEILSDSKQALLIAQTAFDEAVKNMDDLPSSTYKDSTLIMQLLRDNITLWTADAPSEDKSDDGNEEDAA</sequence>
<dbReference type="Gene3D" id="1.20.190.20">
    <property type="entry name" value="14-3-3 domain"/>
    <property type="match status" value="1"/>
</dbReference>
<protein>
    <submittedName>
        <fullName evidence="4">14-3-3 protein gamma-like</fullName>
    </submittedName>
</protein>
<dbReference type="InterPro" id="IPR023410">
    <property type="entry name" value="14-3-3_domain"/>
</dbReference>
<reference evidence="4" key="4">
    <citation type="submission" date="2025-09" db="UniProtKB">
        <authorList>
            <consortium name="Ensembl"/>
        </authorList>
    </citation>
    <scope>IDENTIFICATION</scope>
</reference>
<evidence type="ECO:0000313" key="4">
    <source>
        <dbReference type="Ensembl" id="ENSCINP00000022087.2"/>
    </source>
</evidence>
<dbReference type="KEGG" id="cin:104265378"/>
<dbReference type="GO" id="GO:0008104">
    <property type="term" value="P:intracellular protein localization"/>
    <property type="evidence" value="ECO:0000318"/>
    <property type="project" value="GO_Central"/>
</dbReference>
<dbReference type="SMART" id="SM00101">
    <property type="entry name" value="14_3_3"/>
    <property type="match status" value="1"/>
</dbReference>
<dbReference type="PIRSF" id="PIRSF000868">
    <property type="entry name" value="14-3-3"/>
    <property type="match status" value="1"/>
</dbReference>
<evidence type="ECO:0000259" key="3">
    <source>
        <dbReference type="SMART" id="SM00101"/>
    </source>
</evidence>
<reference evidence="4" key="3">
    <citation type="submission" date="2025-08" db="UniProtKB">
        <authorList>
            <consortium name="Ensembl"/>
        </authorList>
    </citation>
    <scope>IDENTIFICATION</scope>
</reference>
<dbReference type="STRING" id="7719.ENSCINP00000022087"/>
<dbReference type="InParanoid" id="F6S1Q4"/>